<dbReference type="AlphaFoldDB" id="A0AAW3HMD1"/>
<sequence length="104" mass="11846">MKLITQNLTPDDFFANGGTIEYEVDANEVDETNPKFYELPTIKPKLHTGFELPPSTVIHEPNTARLITAAGNNWTRFIAKVYRKNGKIIYTQITQDLYRAVCTI</sequence>
<comment type="caution">
    <text evidence="1">The sequence shown here is derived from an EMBL/GenBank/DDBJ whole genome shotgun (WGS) entry which is preliminary data.</text>
</comment>
<gene>
    <name evidence="1" type="ORF">SG71_02160</name>
</gene>
<organism evidence="1 2">
    <name type="scientific">Enterobacter chengduensis</name>
    <dbReference type="NCBI Taxonomy" id="2494701"/>
    <lineage>
        <taxon>Bacteria</taxon>
        <taxon>Pseudomonadati</taxon>
        <taxon>Pseudomonadota</taxon>
        <taxon>Gammaproteobacteria</taxon>
        <taxon>Enterobacterales</taxon>
        <taxon>Enterobacteriaceae</taxon>
        <taxon>Enterobacter</taxon>
        <taxon>Enterobacter cloacae complex</taxon>
    </lineage>
</organism>
<evidence type="ECO:0000313" key="1">
    <source>
        <dbReference type="EMBL" id="KJX38989.1"/>
    </source>
</evidence>
<reference evidence="1 2" key="1">
    <citation type="submission" date="2015-02" db="EMBL/GenBank/DDBJ databases">
        <authorList>
            <person name="Adams M."/>
            <person name="Sutton G."/>
            <person name="Nelson K."/>
            <person name="Bonomo R."/>
            <person name="McCorrison J."/>
            <person name="Sanka R."/>
            <person name="Brinkac L."/>
            <person name="Nierman W."/>
        </authorList>
    </citation>
    <scope>NUCLEOTIDE SEQUENCE [LARGE SCALE GENOMIC DNA]</scope>
    <source>
        <strain evidence="1 2">CIDEIMsCOL9</strain>
    </source>
</reference>
<name>A0AAW3HMD1_9ENTR</name>
<proteinExistence type="predicted"/>
<accession>A0AAW3HMD1</accession>
<evidence type="ECO:0000313" key="2">
    <source>
        <dbReference type="Proteomes" id="UP000033354"/>
    </source>
</evidence>
<keyword evidence="2" id="KW-1185">Reference proteome</keyword>
<dbReference type="EMBL" id="JZKT01000003">
    <property type="protein sequence ID" value="KJX38989.1"/>
    <property type="molecule type" value="Genomic_DNA"/>
</dbReference>
<protein>
    <submittedName>
        <fullName evidence="1">Uncharacterized protein</fullName>
    </submittedName>
</protein>
<dbReference type="Proteomes" id="UP000033354">
    <property type="component" value="Unassembled WGS sequence"/>
</dbReference>
<dbReference type="GeneID" id="63141144"/>
<dbReference type="RefSeq" id="WP_045889991.1">
    <property type="nucleotide sequence ID" value="NZ_CP043318.1"/>
</dbReference>